<dbReference type="Gene3D" id="3.40.109.10">
    <property type="entry name" value="NADH Oxidase"/>
    <property type="match status" value="1"/>
</dbReference>
<keyword evidence="2" id="KW-1185">Reference proteome</keyword>
<dbReference type="InterPro" id="IPR000415">
    <property type="entry name" value="Nitroreductase-like"/>
</dbReference>
<dbReference type="NCBIfam" id="NF047509">
    <property type="entry name" value="Rv3131_FMN_oxido"/>
    <property type="match status" value="1"/>
</dbReference>
<evidence type="ECO:0000313" key="1">
    <source>
        <dbReference type="EMBL" id="MCZ8542632.1"/>
    </source>
</evidence>
<dbReference type="RefSeq" id="WP_269903300.1">
    <property type="nucleotide sequence ID" value="NZ_JAPFQA010000001.1"/>
</dbReference>
<reference evidence="1" key="1">
    <citation type="submission" date="2022-11" db="EMBL/GenBank/DDBJ databases">
        <authorList>
            <person name="Coimbra C."/>
        </authorList>
    </citation>
    <scope>NUCLEOTIDE SEQUENCE</scope>
    <source>
        <strain evidence="1">Jales19</strain>
    </source>
</reference>
<dbReference type="SUPFAM" id="SSF55469">
    <property type="entry name" value="FMN-dependent nitroreductase-like"/>
    <property type="match status" value="2"/>
</dbReference>
<accession>A0ABT4QM59</accession>
<sequence>MSEVHQGRRRLLAALAVGGGLVAIGGGSALVMNARGRSGYEDAINATWRHSDSTDLPLSSARRELVRYATLAANSHNTQPWQFRLSDHSVLVLPDPGRRLPAVDPDDHHVFASLGCAVENMVQAARAFGLRAVPSYDPGAPGIRVDLEAAPPERTDLFDAIPHRQSTRSRYDGRSVPPEHLRLLEAAGNGDGVRMLLFTERQQREDILSYLVAGNSAQLDDVAFVEELESWIRFSYGEALSTRDGLFSKSSGSPVLPGWIGRLIFSRVFTKGAENRKYESQLRSSAGVAVFVSDKNEPAYWAEAGRCCQRFALQATALQLRHAFINQPVEVPAVRGQFATYLGIGGRRPDLVMRFGYGPELPRSLRRPVEHVILQA</sequence>
<dbReference type="EMBL" id="JAPFQA010000001">
    <property type="protein sequence ID" value="MCZ8542632.1"/>
    <property type="molecule type" value="Genomic_DNA"/>
</dbReference>
<dbReference type="PROSITE" id="PS51318">
    <property type="entry name" value="TAT"/>
    <property type="match status" value="1"/>
</dbReference>
<evidence type="ECO:0000313" key="2">
    <source>
        <dbReference type="Proteomes" id="UP001152178"/>
    </source>
</evidence>
<organism evidence="1 2">
    <name type="scientific">Mesorhizobium qingshengii</name>
    <dbReference type="NCBI Taxonomy" id="1165689"/>
    <lineage>
        <taxon>Bacteria</taxon>
        <taxon>Pseudomonadati</taxon>
        <taxon>Pseudomonadota</taxon>
        <taxon>Alphaproteobacteria</taxon>
        <taxon>Hyphomicrobiales</taxon>
        <taxon>Phyllobacteriaceae</taxon>
        <taxon>Mesorhizobium</taxon>
    </lineage>
</organism>
<proteinExistence type="predicted"/>
<protein>
    <submittedName>
        <fullName evidence="1">Tat pathway signal protein</fullName>
    </submittedName>
</protein>
<dbReference type="InterPro" id="IPR006311">
    <property type="entry name" value="TAT_signal"/>
</dbReference>
<name>A0ABT4QM59_9HYPH</name>
<dbReference type="Proteomes" id="UP001152178">
    <property type="component" value="Unassembled WGS sequence"/>
</dbReference>
<gene>
    <name evidence="1" type="ORF">OOJ09_00465</name>
</gene>
<comment type="caution">
    <text evidence="1">The sequence shown here is derived from an EMBL/GenBank/DDBJ whole genome shotgun (WGS) entry which is preliminary data.</text>
</comment>